<dbReference type="Proteomes" id="UP000028681">
    <property type="component" value="Chromosome"/>
</dbReference>
<evidence type="ECO:0000313" key="1">
    <source>
        <dbReference type="EMBL" id="AIJ09363.1"/>
    </source>
</evidence>
<dbReference type="AlphaFoldDB" id="A0A076LS38"/>
<organism evidence="1 2">
    <name type="scientific">Edwardsiella anguillarum ET080813</name>
    <dbReference type="NCBI Taxonomy" id="667120"/>
    <lineage>
        <taxon>Bacteria</taxon>
        <taxon>Pseudomonadati</taxon>
        <taxon>Pseudomonadota</taxon>
        <taxon>Gammaproteobacteria</taxon>
        <taxon>Enterobacterales</taxon>
        <taxon>Hafniaceae</taxon>
        <taxon>Edwardsiella</taxon>
    </lineage>
</organism>
<gene>
    <name evidence="1" type="ORF">ETEE_2932</name>
</gene>
<evidence type="ECO:0000313" key="2">
    <source>
        <dbReference type="Proteomes" id="UP000028681"/>
    </source>
</evidence>
<accession>A0A076LS38</accession>
<sequence>MPGTDFHIISLPLQRREACDGGFSRRGVASAGRSEDIVFTALIIRIYLGLKADYT</sequence>
<dbReference type="KEGG" id="ete:ETEE_2932"/>
<protein>
    <submittedName>
        <fullName evidence="1">Uncharacterized protein</fullName>
    </submittedName>
</protein>
<name>A0A076LS38_9GAMM</name>
<reference evidence="1 2" key="1">
    <citation type="journal article" date="2012" name="PLoS ONE">
        <title>Edwardsiella comparative phylogenomics reveal the new intra/inter-species taxonomic relationships, virulence evolution and niche adaptation mechanisms.</title>
        <authorList>
            <person name="Yang M."/>
            <person name="Lv Y."/>
            <person name="Xiao J."/>
            <person name="Wu H."/>
            <person name="Zheng H."/>
            <person name="Liu Q."/>
            <person name="Zhang Y."/>
            <person name="Wang Q."/>
        </authorList>
    </citation>
    <scope>NUCLEOTIDE SEQUENCE [LARGE SCALE GENOMIC DNA]</scope>
    <source>
        <strain evidence="2">080813</strain>
    </source>
</reference>
<dbReference type="HOGENOM" id="CLU_3024915_0_0_6"/>
<dbReference type="EMBL" id="CP006664">
    <property type="protein sequence ID" value="AIJ09363.1"/>
    <property type="molecule type" value="Genomic_DNA"/>
</dbReference>
<proteinExistence type="predicted"/>